<keyword evidence="3" id="KW-1185">Reference proteome</keyword>
<name>A0A7J0EE74_9ERIC</name>
<dbReference type="Proteomes" id="UP000585474">
    <property type="component" value="Unassembled WGS sequence"/>
</dbReference>
<organism evidence="2 3">
    <name type="scientific">Actinidia rufa</name>
    <dbReference type="NCBI Taxonomy" id="165716"/>
    <lineage>
        <taxon>Eukaryota</taxon>
        <taxon>Viridiplantae</taxon>
        <taxon>Streptophyta</taxon>
        <taxon>Embryophyta</taxon>
        <taxon>Tracheophyta</taxon>
        <taxon>Spermatophyta</taxon>
        <taxon>Magnoliopsida</taxon>
        <taxon>eudicotyledons</taxon>
        <taxon>Gunneridae</taxon>
        <taxon>Pentapetalae</taxon>
        <taxon>asterids</taxon>
        <taxon>Ericales</taxon>
        <taxon>Actinidiaceae</taxon>
        <taxon>Actinidia</taxon>
    </lineage>
</organism>
<feature type="region of interest" description="Disordered" evidence="1">
    <location>
        <begin position="132"/>
        <end position="182"/>
    </location>
</feature>
<accession>A0A7J0EE74</accession>
<sequence>MLSNPEDSDGKNFTLGNLNDNYWTMNKIVHYNIHPKGSEKLLGKKEIACLHMVMGDRVFDAIPLYAIPFFVWRIAKWERPMVGPTTEASQEKSKSLSKFNIPPLVANFLRFRSSSKGYKSPLEEVAMEQVQEVRSKRRNEIVEEREEVEEDENEEESEDETGDGEEEDEGSEDIEDENGKDE</sequence>
<dbReference type="EMBL" id="BJWL01000003">
    <property type="protein sequence ID" value="GFY84794.1"/>
    <property type="molecule type" value="Genomic_DNA"/>
</dbReference>
<gene>
    <name evidence="2" type="ORF">Acr_03g0015680</name>
</gene>
<feature type="compositionally biased region" description="Basic and acidic residues" evidence="1">
    <location>
        <begin position="132"/>
        <end position="142"/>
    </location>
</feature>
<evidence type="ECO:0000313" key="3">
    <source>
        <dbReference type="Proteomes" id="UP000585474"/>
    </source>
</evidence>
<feature type="compositionally biased region" description="Acidic residues" evidence="1">
    <location>
        <begin position="143"/>
        <end position="182"/>
    </location>
</feature>
<evidence type="ECO:0000256" key="1">
    <source>
        <dbReference type="SAM" id="MobiDB-lite"/>
    </source>
</evidence>
<evidence type="ECO:0000313" key="2">
    <source>
        <dbReference type="EMBL" id="GFY84794.1"/>
    </source>
</evidence>
<dbReference type="AlphaFoldDB" id="A0A7J0EE74"/>
<reference evidence="2 3" key="1">
    <citation type="submission" date="2019-07" db="EMBL/GenBank/DDBJ databases">
        <title>De Novo Assembly of kiwifruit Actinidia rufa.</title>
        <authorList>
            <person name="Sugita-Konishi S."/>
            <person name="Sato K."/>
            <person name="Mori E."/>
            <person name="Abe Y."/>
            <person name="Kisaki G."/>
            <person name="Hamano K."/>
            <person name="Suezawa K."/>
            <person name="Otani M."/>
            <person name="Fukuda T."/>
            <person name="Manabe T."/>
            <person name="Gomi K."/>
            <person name="Tabuchi M."/>
            <person name="Akimitsu K."/>
            <person name="Kataoka I."/>
        </authorList>
    </citation>
    <scope>NUCLEOTIDE SEQUENCE [LARGE SCALE GENOMIC DNA]</scope>
    <source>
        <strain evidence="3">cv. Fuchu</strain>
    </source>
</reference>
<protein>
    <submittedName>
        <fullName evidence="2">Uncharacterized protein</fullName>
    </submittedName>
</protein>
<proteinExistence type="predicted"/>
<comment type="caution">
    <text evidence="2">The sequence shown here is derived from an EMBL/GenBank/DDBJ whole genome shotgun (WGS) entry which is preliminary data.</text>
</comment>